<sequence>MDGRCSHTMRLYYPLPLELRLRYHRYTMYTRIAKTGGRQYLQLVEAYRNDRGQSRVRVVANLGRLDKLTPSTLDPLINGLNRAVGRAENTASEVIQGYCTLRSGNSLETRGVSSCWGAPQHELPILVFHGVATQPWRRTNGQAEGYGA</sequence>
<accession>A0A0M7BDW5</accession>
<evidence type="ECO:0000313" key="2">
    <source>
        <dbReference type="Proteomes" id="UP000049455"/>
    </source>
</evidence>
<dbReference type="AlphaFoldDB" id="A0A0M7BDW5"/>
<gene>
    <name evidence="1" type="ORF">JSE7799_02711</name>
</gene>
<proteinExistence type="predicted"/>
<reference evidence="1 2" key="1">
    <citation type="submission" date="2015-09" db="EMBL/GenBank/DDBJ databases">
        <authorList>
            <person name="Jackson K.R."/>
            <person name="Lunt B.L."/>
            <person name="Fisher J.N.B."/>
            <person name="Gardner A.V."/>
            <person name="Bailey M.E."/>
            <person name="Deus L.M."/>
            <person name="Earl A.S."/>
            <person name="Gibby P.D."/>
            <person name="Hartmann K.A."/>
            <person name="Liu J.E."/>
            <person name="Manci A.M."/>
            <person name="Nielsen D.A."/>
            <person name="Solomon M.B."/>
            <person name="Breakwell D.P."/>
            <person name="Burnett S.H."/>
            <person name="Grose J.H."/>
        </authorList>
    </citation>
    <scope>NUCLEOTIDE SEQUENCE [LARGE SCALE GENOMIC DNA]</scope>
    <source>
        <strain evidence="1 2">CECT 7799</strain>
    </source>
</reference>
<organism evidence="1 2">
    <name type="scientific">Jannaschia seosinensis</name>
    <dbReference type="NCBI Taxonomy" id="313367"/>
    <lineage>
        <taxon>Bacteria</taxon>
        <taxon>Pseudomonadati</taxon>
        <taxon>Pseudomonadota</taxon>
        <taxon>Alphaproteobacteria</taxon>
        <taxon>Rhodobacterales</taxon>
        <taxon>Roseobacteraceae</taxon>
        <taxon>Jannaschia</taxon>
    </lineage>
</organism>
<evidence type="ECO:0000313" key="1">
    <source>
        <dbReference type="EMBL" id="CUH39982.1"/>
    </source>
</evidence>
<dbReference type="EMBL" id="CYPR01000182">
    <property type="protein sequence ID" value="CUH39982.1"/>
    <property type="molecule type" value="Genomic_DNA"/>
</dbReference>
<protein>
    <submittedName>
        <fullName evidence="1">Uncharacterized protein</fullName>
    </submittedName>
</protein>
<name>A0A0M7BDW5_9RHOB</name>
<dbReference type="Proteomes" id="UP000049455">
    <property type="component" value="Unassembled WGS sequence"/>
</dbReference>
<keyword evidence="2" id="KW-1185">Reference proteome</keyword>